<dbReference type="CDD" id="cd02440">
    <property type="entry name" value="AdoMet_MTases"/>
    <property type="match status" value="1"/>
</dbReference>
<dbReference type="InterPro" id="IPR053600">
    <property type="entry name" value="Lysine_N-MTase"/>
</dbReference>
<evidence type="ECO:0000313" key="5">
    <source>
        <dbReference type="EMBL" id="HGU64635.1"/>
    </source>
</evidence>
<dbReference type="AlphaFoldDB" id="A0A7C4D7R1"/>
<dbReference type="SUPFAM" id="SSF53335">
    <property type="entry name" value="S-adenosyl-L-methionine-dependent methyltransferases"/>
    <property type="match status" value="1"/>
</dbReference>
<keyword evidence="3" id="KW-0949">S-adenosyl-L-methionine</keyword>
<dbReference type="EMBL" id="DTBJ01000013">
    <property type="protein sequence ID" value="HGM58232.1"/>
    <property type="molecule type" value="Genomic_DNA"/>
</dbReference>
<dbReference type="Pfam" id="PF06325">
    <property type="entry name" value="PrmA"/>
    <property type="match status" value="1"/>
</dbReference>
<dbReference type="NCBIfam" id="NF041081">
    <property type="entry name" value="prot_lys_mtase_Arch"/>
    <property type="match status" value="1"/>
</dbReference>
<evidence type="ECO:0000256" key="1">
    <source>
        <dbReference type="ARBA" id="ARBA00022603"/>
    </source>
</evidence>
<sequence>MPYHVPYVPTPLPVVRAMLKLAYTGPDDIVYDLGCGDGRILVIAVKEFNAKKAVGIEKDEERIREARENIIKNNVVDRIVLINDDFFNININEATVVTLFLLTVVNEALKPKFERELRDGTRIVSHEFRIPGWKPYKVVDIRDENGLTHTVYLYIKGKHK</sequence>
<evidence type="ECO:0000256" key="3">
    <source>
        <dbReference type="ARBA" id="ARBA00022691"/>
    </source>
</evidence>
<dbReference type="Gene3D" id="3.40.50.150">
    <property type="entry name" value="Vaccinia Virus protein VP39"/>
    <property type="match status" value="1"/>
</dbReference>
<reference evidence="4" key="1">
    <citation type="journal article" date="2020" name="mSystems">
        <title>Genome- and Community-Level Interaction Insights into Carbon Utilization and Element Cycling Functions of Hydrothermarchaeota in Hydrothermal Sediment.</title>
        <authorList>
            <person name="Zhou Z."/>
            <person name="Liu Y."/>
            <person name="Xu W."/>
            <person name="Pan J."/>
            <person name="Luo Z.H."/>
            <person name="Li M."/>
        </authorList>
    </citation>
    <scope>NUCLEOTIDE SEQUENCE [LARGE SCALE GENOMIC DNA]</scope>
    <source>
        <strain evidence="5">SpSt-622</strain>
        <strain evidence="4">SpSt-642</strain>
    </source>
</reference>
<dbReference type="InterPro" id="IPR026170">
    <property type="entry name" value="FAM173A/B"/>
</dbReference>
<organism evidence="4">
    <name type="scientific">Staphylothermus marinus</name>
    <dbReference type="NCBI Taxonomy" id="2280"/>
    <lineage>
        <taxon>Archaea</taxon>
        <taxon>Thermoproteota</taxon>
        <taxon>Thermoprotei</taxon>
        <taxon>Desulfurococcales</taxon>
        <taxon>Desulfurococcaceae</taxon>
        <taxon>Staphylothermus</taxon>
    </lineage>
</organism>
<accession>A0A7C4D7R1</accession>
<keyword evidence="2 4" id="KW-0808">Transferase</keyword>
<dbReference type="GO" id="GO:0016279">
    <property type="term" value="F:protein-lysine N-methyltransferase activity"/>
    <property type="evidence" value="ECO:0007669"/>
    <property type="project" value="InterPro"/>
</dbReference>
<dbReference type="PANTHER" id="PTHR13610:SF11">
    <property type="entry name" value="METHYLTRANSFERASE DOMAIN-CONTAINING PROTEIN"/>
    <property type="match status" value="1"/>
</dbReference>
<protein>
    <submittedName>
        <fullName evidence="4">Methyltransferase domain-containing protein</fullName>
    </submittedName>
</protein>
<dbReference type="GO" id="GO:0032259">
    <property type="term" value="P:methylation"/>
    <property type="evidence" value="ECO:0007669"/>
    <property type="project" value="UniProtKB-KW"/>
</dbReference>
<evidence type="ECO:0000256" key="2">
    <source>
        <dbReference type="ARBA" id="ARBA00022679"/>
    </source>
</evidence>
<keyword evidence="1 4" id="KW-0489">Methyltransferase</keyword>
<name>A0A7C4D7R1_STAMA</name>
<proteinExistence type="predicted"/>
<evidence type="ECO:0000313" key="4">
    <source>
        <dbReference type="EMBL" id="HGM58232.1"/>
    </source>
</evidence>
<comment type="caution">
    <text evidence="4">The sequence shown here is derived from an EMBL/GenBank/DDBJ whole genome shotgun (WGS) entry which is preliminary data.</text>
</comment>
<dbReference type="InterPro" id="IPR029063">
    <property type="entry name" value="SAM-dependent_MTases_sf"/>
</dbReference>
<dbReference type="EMBL" id="DTAN01000009">
    <property type="protein sequence ID" value="HGU64635.1"/>
    <property type="molecule type" value="Genomic_DNA"/>
</dbReference>
<dbReference type="PANTHER" id="PTHR13610">
    <property type="entry name" value="METHYLTRANSFERASE DOMAIN-CONTAINING PROTEIN"/>
    <property type="match status" value="1"/>
</dbReference>
<gene>
    <name evidence="5" type="ORF">ENT92_00230</name>
    <name evidence="4" type="ORF">ENU14_01395</name>
</gene>